<dbReference type="InterPro" id="IPR049355">
    <property type="entry name" value="Formyl_trans-like_C"/>
</dbReference>
<comment type="caution">
    <text evidence="2">The sequence shown here is derived from an EMBL/GenBank/DDBJ whole genome shotgun (WGS) entry which is preliminary data.</text>
</comment>
<proteinExistence type="predicted"/>
<name>A0A0F9WT99_9ZZZZ</name>
<dbReference type="SUPFAM" id="SSF53328">
    <property type="entry name" value="Formyltransferase"/>
    <property type="match status" value="1"/>
</dbReference>
<dbReference type="InterPro" id="IPR011034">
    <property type="entry name" value="Formyl_transferase-like_C_sf"/>
</dbReference>
<accession>A0A0F9WT99</accession>
<gene>
    <name evidence="2" type="ORF">LCGC14_0313200</name>
</gene>
<sequence length="222" mass="25468">MRSNYLVVSDRPWGQYAFERAHLPSNWHFHSGELAKDWLPLMVPRYIFFIHYSKWVSAEITERYEAVNFHLTDLPYGRGGSPLQNLIMLGATETVITAHRMTQVVDAGPIYMERPLALYGTAEEVYLRAAHLCIDMAQEIAATEPESVSQVGEVVTFKRRTPDQSWLPIELDMEGLHDFIRMLDAEGYPKAFIEVNGYRLEFSRASLKTGRIEADVTITEVR</sequence>
<evidence type="ECO:0000259" key="1">
    <source>
        <dbReference type="Pfam" id="PF21553"/>
    </source>
</evidence>
<dbReference type="GO" id="GO:0003824">
    <property type="term" value="F:catalytic activity"/>
    <property type="evidence" value="ECO:0007669"/>
    <property type="project" value="InterPro"/>
</dbReference>
<feature type="domain" description="Methionyl-tRNA formyltransferase-like C-terminal" evidence="1">
    <location>
        <begin position="162"/>
        <end position="219"/>
    </location>
</feature>
<dbReference type="Gene3D" id="3.10.25.20">
    <property type="match status" value="1"/>
</dbReference>
<dbReference type="AlphaFoldDB" id="A0A0F9WT99"/>
<protein>
    <recommendedName>
        <fullName evidence="1">Methionyl-tRNA formyltransferase-like C-terminal domain-containing protein</fullName>
    </recommendedName>
</protein>
<dbReference type="EMBL" id="LAZR01000206">
    <property type="protein sequence ID" value="KKN82053.1"/>
    <property type="molecule type" value="Genomic_DNA"/>
</dbReference>
<dbReference type="InterPro" id="IPR036477">
    <property type="entry name" value="Formyl_transf_N_sf"/>
</dbReference>
<dbReference type="Pfam" id="PF21553">
    <property type="entry name" value="Formyl_trans_C_2"/>
    <property type="match status" value="1"/>
</dbReference>
<reference evidence="2" key="1">
    <citation type="journal article" date="2015" name="Nature">
        <title>Complex archaea that bridge the gap between prokaryotes and eukaryotes.</title>
        <authorList>
            <person name="Spang A."/>
            <person name="Saw J.H."/>
            <person name="Jorgensen S.L."/>
            <person name="Zaremba-Niedzwiedzka K."/>
            <person name="Martijn J."/>
            <person name="Lind A.E."/>
            <person name="van Eijk R."/>
            <person name="Schleper C."/>
            <person name="Guy L."/>
            <person name="Ettema T.J."/>
        </authorList>
    </citation>
    <scope>NUCLEOTIDE SEQUENCE</scope>
</reference>
<organism evidence="2">
    <name type="scientific">marine sediment metagenome</name>
    <dbReference type="NCBI Taxonomy" id="412755"/>
    <lineage>
        <taxon>unclassified sequences</taxon>
        <taxon>metagenomes</taxon>
        <taxon>ecological metagenomes</taxon>
    </lineage>
</organism>
<dbReference type="SUPFAM" id="SSF50486">
    <property type="entry name" value="FMT C-terminal domain-like"/>
    <property type="match status" value="1"/>
</dbReference>
<evidence type="ECO:0000313" key="2">
    <source>
        <dbReference type="EMBL" id="KKN82053.1"/>
    </source>
</evidence>
<dbReference type="Gene3D" id="3.40.50.170">
    <property type="entry name" value="Formyl transferase, N-terminal domain"/>
    <property type="match status" value="1"/>
</dbReference>